<reference evidence="1" key="1">
    <citation type="journal article" date="2020" name="Stud. Mycol.">
        <title>101 Dothideomycetes genomes: a test case for predicting lifestyles and emergence of pathogens.</title>
        <authorList>
            <person name="Haridas S."/>
            <person name="Albert R."/>
            <person name="Binder M."/>
            <person name="Bloem J."/>
            <person name="Labutti K."/>
            <person name="Salamov A."/>
            <person name="Andreopoulos B."/>
            <person name="Baker S."/>
            <person name="Barry K."/>
            <person name="Bills G."/>
            <person name="Bluhm B."/>
            <person name="Cannon C."/>
            <person name="Castanera R."/>
            <person name="Culley D."/>
            <person name="Daum C."/>
            <person name="Ezra D."/>
            <person name="Gonzalez J."/>
            <person name="Henrissat B."/>
            <person name="Kuo A."/>
            <person name="Liang C."/>
            <person name="Lipzen A."/>
            <person name="Lutzoni F."/>
            <person name="Magnuson J."/>
            <person name="Mondo S."/>
            <person name="Nolan M."/>
            <person name="Ohm R."/>
            <person name="Pangilinan J."/>
            <person name="Park H.-J."/>
            <person name="Ramirez L."/>
            <person name="Alfaro M."/>
            <person name="Sun H."/>
            <person name="Tritt A."/>
            <person name="Yoshinaga Y."/>
            <person name="Zwiers L.-H."/>
            <person name="Turgeon B."/>
            <person name="Goodwin S."/>
            <person name="Spatafora J."/>
            <person name="Crous P."/>
            <person name="Grigoriev I."/>
        </authorList>
    </citation>
    <scope>NUCLEOTIDE SEQUENCE</scope>
    <source>
        <strain evidence="1">CBS 122368</strain>
    </source>
</reference>
<dbReference type="Proteomes" id="UP000800094">
    <property type="component" value="Unassembled WGS sequence"/>
</dbReference>
<proteinExistence type="predicted"/>
<accession>A0A6A6J2P4</accession>
<sequence length="182" mass="19865">MPRHSEIPSLLVSVVSGERRLSIEHAQYPAFVAPRAHSSSTERCACDDDRAPRIGHMRTTTDGLCAFLSDGCVSYTAPSMRHGHLARLPTSFRTISVPLATTATRLQLTACSCITRGVGVTALMVYNLGICTHPRDLDLIYAQKIRQAPPQPCAPPAWPIIPLLPRQFSDWTAVSCPWSSQG</sequence>
<dbReference type="RefSeq" id="XP_033691184.1">
    <property type="nucleotide sequence ID" value="XM_033820113.1"/>
</dbReference>
<evidence type="ECO:0000313" key="2">
    <source>
        <dbReference type="Proteomes" id="UP000800094"/>
    </source>
</evidence>
<protein>
    <submittedName>
        <fullName evidence="1">Uncharacterized protein</fullName>
    </submittedName>
</protein>
<dbReference type="EMBL" id="ML987189">
    <property type="protein sequence ID" value="KAF2256180.1"/>
    <property type="molecule type" value="Genomic_DNA"/>
</dbReference>
<organism evidence="1 2">
    <name type="scientific">Trematosphaeria pertusa</name>
    <dbReference type="NCBI Taxonomy" id="390896"/>
    <lineage>
        <taxon>Eukaryota</taxon>
        <taxon>Fungi</taxon>
        <taxon>Dikarya</taxon>
        <taxon>Ascomycota</taxon>
        <taxon>Pezizomycotina</taxon>
        <taxon>Dothideomycetes</taxon>
        <taxon>Pleosporomycetidae</taxon>
        <taxon>Pleosporales</taxon>
        <taxon>Massarineae</taxon>
        <taxon>Trematosphaeriaceae</taxon>
        <taxon>Trematosphaeria</taxon>
    </lineage>
</organism>
<keyword evidence="2" id="KW-1185">Reference proteome</keyword>
<dbReference type="GeneID" id="54573443"/>
<gene>
    <name evidence="1" type="ORF">BU26DRAFT_15971</name>
</gene>
<name>A0A6A6J2P4_9PLEO</name>
<evidence type="ECO:0000313" key="1">
    <source>
        <dbReference type="EMBL" id="KAF2256180.1"/>
    </source>
</evidence>
<dbReference type="AlphaFoldDB" id="A0A6A6J2P4"/>